<feature type="domain" description="Protein-glutamine gamma-glutamyltransferase-like C-terminal" evidence="3">
    <location>
        <begin position="135"/>
        <end position="204"/>
    </location>
</feature>
<proteinExistence type="predicted"/>
<evidence type="ECO:0000259" key="3">
    <source>
        <dbReference type="Pfam" id="PF13559"/>
    </source>
</evidence>
<name>A0ABP7WL53_9ACTN</name>
<keyword evidence="2" id="KW-0472">Membrane</keyword>
<feature type="transmembrane region" description="Helical" evidence="2">
    <location>
        <begin position="69"/>
        <end position="91"/>
    </location>
</feature>
<dbReference type="Pfam" id="PF13559">
    <property type="entry name" value="DUF4129"/>
    <property type="match status" value="1"/>
</dbReference>
<evidence type="ECO:0000256" key="2">
    <source>
        <dbReference type="SAM" id="Phobius"/>
    </source>
</evidence>
<gene>
    <name evidence="4" type="ORF">GCM10022214_60360</name>
</gene>
<dbReference type="Proteomes" id="UP001500683">
    <property type="component" value="Unassembled WGS sequence"/>
</dbReference>
<dbReference type="EMBL" id="BAAAZG010000047">
    <property type="protein sequence ID" value="GAA4091266.1"/>
    <property type="molecule type" value="Genomic_DNA"/>
</dbReference>
<evidence type="ECO:0000313" key="4">
    <source>
        <dbReference type="EMBL" id="GAA4091266.1"/>
    </source>
</evidence>
<evidence type="ECO:0000256" key="1">
    <source>
        <dbReference type="SAM" id="MobiDB-lite"/>
    </source>
</evidence>
<sequence length="258" mass="28007">MITAVLTALIADPIGRDEARDLARRELDKPIYHRDQPSWLERLLDRIGDWLRELTDRSAQPNAHGSGGWISWIVIAIIVAVVIGLVAWLMWGRRNTRGTRRALLDDAPSTPRDHRQNAEEHAAAGRWAEAIRERLRAIARDLEERAVLGPRPGRTADELAAEAGRALPDVAADLRAGVRIFDDVWYGGRPGTPEGYARLRDLDERVQATRPRPMDDDGAATERPNESGIPDLAGVAPSPGGEGGLGGGSGASHGGDGR</sequence>
<protein>
    <submittedName>
        <fullName evidence="4">DUF4129 domain-containing protein</fullName>
    </submittedName>
</protein>
<keyword evidence="5" id="KW-1185">Reference proteome</keyword>
<feature type="compositionally biased region" description="Gly residues" evidence="1">
    <location>
        <begin position="240"/>
        <end position="258"/>
    </location>
</feature>
<comment type="caution">
    <text evidence="4">The sequence shown here is derived from an EMBL/GenBank/DDBJ whole genome shotgun (WGS) entry which is preliminary data.</text>
</comment>
<keyword evidence="2" id="KW-1133">Transmembrane helix</keyword>
<keyword evidence="2" id="KW-0812">Transmembrane</keyword>
<feature type="region of interest" description="Disordered" evidence="1">
    <location>
        <begin position="208"/>
        <end position="258"/>
    </location>
</feature>
<accession>A0ABP7WL53</accession>
<dbReference type="RefSeq" id="WP_344954392.1">
    <property type="nucleotide sequence ID" value="NZ_BAAAZG010000047.1"/>
</dbReference>
<reference evidence="5" key="1">
    <citation type="journal article" date="2019" name="Int. J. Syst. Evol. Microbiol.">
        <title>The Global Catalogue of Microorganisms (GCM) 10K type strain sequencing project: providing services to taxonomists for standard genome sequencing and annotation.</title>
        <authorList>
            <consortium name="The Broad Institute Genomics Platform"/>
            <consortium name="The Broad Institute Genome Sequencing Center for Infectious Disease"/>
            <person name="Wu L."/>
            <person name="Ma J."/>
        </authorList>
    </citation>
    <scope>NUCLEOTIDE SEQUENCE [LARGE SCALE GENOMIC DNA]</scope>
    <source>
        <strain evidence="5">JCM 16702</strain>
    </source>
</reference>
<evidence type="ECO:0000313" key="5">
    <source>
        <dbReference type="Proteomes" id="UP001500683"/>
    </source>
</evidence>
<dbReference type="InterPro" id="IPR025403">
    <property type="entry name" value="TgpA-like_C"/>
</dbReference>
<organism evidence="4 5">
    <name type="scientific">Actinomadura miaoliensis</name>
    <dbReference type="NCBI Taxonomy" id="430685"/>
    <lineage>
        <taxon>Bacteria</taxon>
        <taxon>Bacillati</taxon>
        <taxon>Actinomycetota</taxon>
        <taxon>Actinomycetes</taxon>
        <taxon>Streptosporangiales</taxon>
        <taxon>Thermomonosporaceae</taxon>
        <taxon>Actinomadura</taxon>
    </lineage>
</organism>